<feature type="domain" description="Glycosyltransferase subfamily 4-like N-terminal" evidence="2">
    <location>
        <begin position="18"/>
        <end position="185"/>
    </location>
</feature>
<dbReference type="Gene3D" id="3.40.50.2000">
    <property type="entry name" value="Glycogen Phosphorylase B"/>
    <property type="match status" value="2"/>
</dbReference>
<reference evidence="4" key="1">
    <citation type="journal article" date="2019" name="Int. J. Syst. Evol. Microbiol.">
        <title>The Global Catalogue of Microorganisms (GCM) 10K type strain sequencing project: providing services to taxonomists for standard genome sequencing and annotation.</title>
        <authorList>
            <consortium name="The Broad Institute Genomics Platform"/>
            <consortium name="The Broad Institute Genome Sequencing Center for Infectious Disease"/>
            <person name="Wu L."/>
            <person name="Ma J."/>
        </authorList>
    </citation>
    <scope>NUCLEOTIDE SEQUENCE [LARGE SCALE GENOMIC DNA]</scope>
    <source>
        <strain evidence="4">CCUG 60898</strain>
    </source>
</reference>
<dbReference type="Pfam" id="PF13439">
    <property type="entry name" value="Glyco_transf_4"/>
    <property type="match status" value="1"/>
</dbReference>
<dbReference type="SUPFAM" id="SSF53756">
    <property type="entry name" value="UDP-Glycosyltransferase/glycogen phosphorylase"/>
    <property type="match status" value="1"/>
</dbReference>
<evidence type="ECO:0000313" key="3">
    <source>
        <dbReference type="EMBL" id="MFD0975746.1"/>
    </source>
</evidence>
<keyword evidence="3" id="KW-0328">Glycosyltransferase</keyword>
<keyword evidence="3" id="KW-0808">Transferase</keyword>
<comment type="caution">
    <text evidence="3">The sequence shown here is derived from an EMBL/GenBank/DDBJ whole genome shotgun (WGS) entry which is preliminary data.</text>
</comment>
<dbReference type="EC" id="2.4.-.-" evidence="3"/>
<dbReference type="PANTHER" id="PTHR12526">
    <property type="entry name" value="GLYCOSYLTRANSFERASE"/>
    <property type="match status" value="1"/>
</dbReference>
<name>A0ABW3ICD4_9FLAO</name>
<evidence type="ECO:0000259" key="2">
    <source>
        <dbReference type="Pfam" id="PF13439"/>
    </source>
</evidence>
<dbReference type="PANTHER" id="PTHR12526:SF630">
    <property type="entry name" value="GLYCOSYLTRANSFERASE"/>
    <property type="match status" value="1"/>
</dbReference>
<dbReference type="InterPro" id="IPR028098">
    <property type="entry name" value="Glyco_trans_4-like_N"/>
</dbReference>
<sequence>MKKNPKVLYVIDTLEESGAERSLLEITSKFSQIDPVFVHLYKGDSLKNEFIQKGIPTYSLNLSGSWNFKEAEQKLAEIYRKEQPDIIHSTLFRSDLVTRRLKKVFPEVPLISSFVNNSYHPMRFKQSGLGLRIKLKFIQKIDTVSSKKVDYFISNSNTIKQAKAKATNVPLDKIKVIPRGRDLSRFNGDISNGGTTSLRKELKAENKKILLNVSRLIERKGQKDLIYAMPGILKAHPNTVLFIVGEGPFRTELESTIQKLNLENNVFLLGRREDVPELISIADVFVFPSYFEGLPGALIEAMMGNLLISCSNIPENMECVNDKSAVIFKVGDISDISDKINYAVTNESSLKHLREYARKTAENEFDIFRIAQKYEDFYFSINR</sequence>
<dbReference type="InterPro" id="IPR001296">
    <property type="entry name" value="Glyco_trans_1"/>
</dbReference>
<dbReference type="Proteomes" id="UP001597100">
    <property type="component" value="Unassembled WGS sequence"/>
</dbReference>
<evidence type="ECO:0000259" key="1">
    <source>
        <dbReference type="Pfam" id="PF00534"/>
    </source>
</evidence>
<organism evidence="3 4">
    <name type="scientific">Salinimicrobium gaetbulicola</name>
    <dbReference type="NCBI Taxonomy" id="999702"/>
    <lineage>
        <taxon>Bacteria</taxon>
        <taxon>Pseudomonadati</taxon>
        <taxon>Bacteroidota</taxon>
        <taxon>Flavobacteriia</taxon>
        <taxon>Flavobacteriales</taxon>
        <taxon>Flavobacteriaceae</taxon>
        <taxon>Salinimicrobium</taxon>
    </lineage>
</organism>
<feature type="domain" description="Glycosyl transferase family 1" evidence="1">
    <location>
        <begin position="199"/>
        <end position="359"/>
    </location>
</feature>
<gene>
    <name evidence="3" type="ORF">ACFQ1G_02985</name>
</gene>
<dbReference type="GO" id="GO:0016757">
    <property type="term" value="F:glycosyltransferase activity"/>
    <property type="evidence" value="ECO:0007669"/>
    <property type="project" value="UniProtKB-KW"/>
</dbReference>
<dbReference type="RefSeq" id="WP_380736785.1">
    <property type="nucleotide sequence ID" value="NZ_JBHTJP010000032.1"/>
</dbReference>
<protein>
    <submittedName>
        <fullName evidence="3">Glycosyltransferase</fullName>
        <ecNumber evidence="3">2.4.-.-</ecNumber>
    </submittedName>
</protein>
<dbReference type="Pfam" id="PF00534">
    <property type="entry name" value="Glycos_transf_1"/>
    <property type="match status" value="1"/>
</dbReference>
<evidence type="ECO:0000313" key="4">
    <source>
        <dbReference type="Proteomes" id="UP001597100"/>
    </source>
</evidence>
<dbReference type="EMBL" id="JBHTJP010000032">
    <property type="protein sequence ID" value="MFD0975746.1"/>
    <property type="molecule type" value="Genomic_DNA"/>
</dbReference>
<proteinExistence type="predicted"/>
<accession>A0ABW3ICD4</accession>
<keyword evidence="4" id="KW-1185">Reference proteome</keyword>